<evidence type="ECO:0000313" key="2">
    <source>
        <dbReference type="Proteomes" id="UP000694845"/>
    </source>
</evidence>
<dbReference type="RefSeq" id="XP_022105540.1">
    <property type="nucleotide sequence ID" value="XM_022249848.1"/>
</dbReference>
<keyword evidence="2" id="KW-1185">Reference proteome</keyword>
<dbReference type="GO" id="GO:0005634">
    <property type="term" value="C:nucleus"/>
    <property type="evidence" value="ECO:0007669"/>
    <property type="project" value="TreeGrafter"/>
</dbReference>
<proteinExistence type="predicted"/>
<name>A0A8B7ZKX0_ACAPL</name>
<dbReference type="InterPro" id="IPR018800">
    <property type="entry name" value="PRCC"/>
</dbReference>
<feature type="compositionally biased region" description="Polar residues" evidence="1">
    <location>
        <begin position="344"/>
        <end position="355"/>
    </location>
</feature>
<feature type="compositionally biased region" description="Low complexity" evidence="1">
    <location>
        <begin position="168"/>
        <end position="183"/>
    </location>
</feature>
<gene>
    <name evidence="3" type="primary">LOC110987257</name>
</gene>
<dbReference type="GeneID" id="110987257"/>
<evidence type="ECO:0000313" key="3">
    <source>
        <dbReference type="RefSeq" id="XP_022105540.1"/>
    </source>
</evidence>
<dbReference type="PANTHER" id="PTHR13621:SF2">
    <property type="entry name" value="PROLINE-RICH PROTEIN PRCC"/>
    <property type="match status" value="1"/>
</dbReference>
<organism evidence="2 3">
    <name type="scientific">Acanthaster planci</name>
    <name type="common">Crown-of-thorns starfish</name>
    <dbReference type="NCBI Taxonomy" id="133434"/>
    <lineage>
        <taxon>Eukaryota</taxon>
        <taxon>Metazoa</taxon>
        <taxon>Echinodermata</taxon>
        <taxon>Eleutherozoa</taxon>
        <taxon>Asterozoa</taxon>
        <taxon>Asteroidea</taxon>
        <taxon>Valvatacea</taxon>
        <taxon>Valvatida</taxon>
        <taxon>Acanthasteridae</taxon>
        <taxon>Acanthaster</taxon>
    </lineage>
</organism>
<feature type="compositionally biased region" description="Low complexity" evidence="1">
    <location>
        <begin position="80"/>
        <end position="92"/>
    </location>
</feature>
<dbReference type="CTD" id="5546"/>
<dbReference type="Proteomes" id="UP000694845">
    <property type="component" value="Unplaced"/>
</dbReference>
<dbReference type="OrthoDB" id="10388885at2759"/>
<feature type="compositionally biased region" description="Polar residues" evidence="1">
    <location>
        <begin position="258"/>
        <end position="293"/>
    </location>
</feature>
<dbReference type="PANTHER" id="PTHR13621">
    <property type="entry name" value="PROLINE-RICH PROTEIN PRCC"/>
    <property type="match status" value="1"/>
</dbReference>
<evidence type="ECO:0000256" key="1">
    <source>
        <dbReference type="SAM" id="MobiDB-lite"/>
    </source>
</evidence>
<dbReference type="OMA" id="TRQSYSK"/>
<dbReference type="Pfam" id="PF10253">
    <property type="entry name" value="PRCC"/>
    <property type="match status" value="1"/>
</dbReference>
<accession>A0A8B7ZKX0</accession>
<feature type="compositionally biased region" description="Polar residues" evidence="1">
    <location>
        <begin position="361"/>
        <end position="377"/>
    </location>
</feature>
<dbReference type="AlphaFoldDB" id="A0A8B7ZKX0"/>
<feature type="region of interest" description="Disordered" evidence="1">
    <location>
        <begin position="335"/>
        <end position="377"/>
    </location>
</feature>
<feature type="region of interest" description="Disordered" evidence="1">
    <location>
        <begin position="1"/>
        <end position="311"/>
    </location>
</feature>
<feature type="compositionally biased region" description="Acidic residues" evidence="1">
    <location>
        <begin position="10"/>
        <end position="23"/>
    </location>
</feature>
<reference evidence="3" key="1">
    <citation type="submission" date="2025-08" db="UniProtKB">
        <authorList>
            <consortium name="RefSeq"/>
        </authorList>
    </citation>
    <scope>IDENTIFICATION</scope>
</reference>
<protein>
    <submittedName>
        <fullName evidence="3">Proline-rich protein PRCC-like isoform X2</fullName>
    </submittedName>
</protein>
<sequence length="481" mass="52489">MSLVNYNSSSDDETSNAEEETEEQSNVGKRAEEASSSTLMNLSDLEEDPRSKSSLFSSLPAPKLLDIHQPEETDDIQFPATASTTSSSSSSTGRSLNLPAPKKKSAQPIKITAPSLPETHSDDDEEEPLAKKARPAKGLSGLFAMLPKPRNASLRETNRILLPHTLTKKPAPSKPAANPTANKVPSSQPAPARSKLSGLATSYGSDGDDEDEASTSSFFSFGDTSQAEPVRPKTTVTKSEMPDLSKAKPQPISAAVGPSQSKLAPTSLTPTNPDSTAKLSSTNFGPSLSQDSPITFKLTDAPSGQDAPLAFSKPVDSSAQYAYQTHQYADSQMYPPSYGYGYTEYNQPYQEQDPSMYSEMQGVTSEGQQGAGESTDLTTDKEFQRLMGKRNVGRESVNVVNVAADDVIGPTSHLDWLKKNLTEEKEYRAKLRKEQLPTGQQRRKHQITFLAHQAKERELELKNQWANNRQTRKDTQMKYGF</sequence>